<evidence type="ECO:0000256" key="10">
    <source>
        <dbReference type="ARBA" id="ARBA00022917"/>
    </source>
</evidence>
<keyword evidence="2 13" id="KW-0963">Cytoplasm</keyword>
<keyword evidence="4 13" id="KW-0436">Ligase</keyword>
<keyword evidence="5 13" id="KW-0479">Metal-binding</keyword>
<keyword evidence="11 13" id="KW-0030">Aminoacyl-tRNA synthetase</keyword>
<evidence type="ECO:0000256" key="9">
    <source>
        <dbReference type="ARBA" id="ARBA00022884"/>
    </source>
</evidence>
<dbReference type="InterPro" id="IPR006195">
    <property type="entry name" value="aa-tRNA-synth_II"/>
</dbReference>
<name>A0ABT0Q4S1_9RHOB</name>
<dbReference type="RefSeq" id="WP_249710481.1">
    <property type="nucleotide sequence ID" value="NZ_JAMFMB010000015.1"/>
</dbReference>
<comment type="catalytic activity">
    <reaction evidence="12 13">
        <text>tRNA(Thr) + L-threonine + ATP = L-threonyl-tRNA(Thr) + AMP + diphosphate + H(+)</text>
        <dbReference type="Rhea" id="RHEA:24624"/>
        <dbReference type="Rhea" id="RHEA-COMP:9670"/>
        <dbReference type="Rhea" id="RHEA-COMP:9704"/>
        <dbReference type="ChEBI" id="CHEBI:15378"/>
        <dbReference type="ChEBI" id="CHEBI:30616"/>
        <dbReference type="ChEBI" id="CHEBI:33019"/>
        <dbReference type="ChEBI" id="CHEBI:57926"/>
        <dbReference type="ChEBI" id="CHEBI:78442"/>
        <dbReference type="ChEBI" id="CHEBI:78534"/>
        <dbReference type="ChEBI" id="CHEBI:456215"/>
        <dbReference type="EC" id="6.1.1.3"/>
    </reaction>
</comment>
<reference evidence="17" key="1">
    <citation type="submission" date="2022-05" db="EMBL/GenBank/DDBJ databases">
        <authorList>
            <person name="Park J.-S."/>
        </authorList>
    </citation>
    <scope>NUCLEOTIDE SEQUENCE</scope>
    <source>
        <strain evidence="17">2012CJ41-6</strain>
    </source>
</reference>
<dbReference type="PRINTS" id="PR01047">
    <property type="entry name" value="TRNASYNTHTHR"/>
</dbReference>
<dbReference type="SUPFAM" id="SSF55186">
    <property type="entry name" value="ThrRS/AlaRS common domain"/>
    <property type="match status" value="1"/>
</dbReference>
<dbReference type="Gene3D" id="3.30.54.20">
    <property type="match status" value="1"/>
</dbReference>
<dbReference type="Gene3D" id="3.40.50.800">
    <property type="entry name" value="Anticodon-binding domain"/>
    <property type="match status" value="1"/>
</dbReference>
<dbReference type="InterPro" id="IPR002320">
    <property type="entry name" value="Thr-tRNA-ligase_IIa"/>
</dbReference>
<evidence type="ECO:0000256" key="2">
    <source>
        <dbReference type="ARBA" id="ARBA00022490"/>
    </source>
</evidence>
<dbReference type="Gene3D" id="3.10.20.30">
    <property type="match status" value="1"/>
</dbReference>
<dbReference type="EMBL" id="JAMFMB010000015">
    <property type="protein sequence ID" value="MCL6284447.1"/>
    <property type="molecule type" value="Genomic_DNA"/>
</dbReference>
<evidence type="ECO:0000256" key="3">
    <source>
        <dbReference type="ARBA" id="ARBA00022555"/>
    </source>
</evidence>
<dbReference type="InterPro" id="IPR045864">
    <property type="entry name" value="aa-tRNA-synth_II/BPL/LPL"/>
</dbReference>
<dbReference type="Gene3D" id="3.30.980.10">
    <property type="entry name" value="Threonyl-trna Synthetase, Chain A, domain 2"/>
    <property type="match status" value="1"/>
</dbReference>
<dbReference type="InterPro" id="IPR004095">
    <property type="entry name" value="TGS"/>
</dbReference>
<dbReference type="PROSITE" id="PS50862">
    <property type="entry name" value="AA_TRNA_LIGASE_II"/>
    <property type="match status" value="1"/>
</dbReference>
<dbReference type="Pfam" id="PF07973">
    <property type="entry name" value="tRNA_SAD"/>
    <property type="match status" value="1"/>
</dbReference>
<dbReference type="Pfam" id="PF00587">
    <property type="entry name" value="tRNA-synt_2b"/>
    <property type="match status" value="1"/>
</dbReference>
<evidence type="ECO:0000256" key="8">
    <source>
        <dbReference type="ARBA" id="ARBA00022840"/>
    </source>
</evidence>
<evidence type="ECO:0000256" key="6">
    <source>
        <dbReference type="ARBA" id="ARBA00022741"/>
    </source>
</evidence>
<keyword evidence="10 13" id="KW-0648">Protein biosynthesis</keyword>
<organism evidence="17 18">
    <name type="scientific">Ruegeria spongiae</name>
    <dbReference type="NCBI Taxonomy" id="2942209"/>
    <lineage>
        <taxon>Bacteria</taxon>
        <taxon>Pseudomonadati</taxon>
        <taxon>Pseudomonadota</taxon>
        <taxon>Alphaproteobacteria</taxon>
        <taxon>Rhodobacterales</taxon>
        <taxon>Roseobacteraceae</taxon>
        <taxon>Ruegeria</taxon>
    </lineage>
</organism>
<gene>
    <name evidence="13 17" type="primary">thrS</name>
    <name evidence="17" type="ORF">M3P21_13010</name>
</gene>
<keyword evidence="18" id="KW-1185">Reference proteome</keyword>
<dbReference type="InterPro" id="IPR018163">
    <property type="entry name" value="Thr/Ala-tRNA-synth_IIc_edit"/>
</dbReference>
<evidence type="ECO:0000256" key="7">
    <source>
        <dbReference type="ARBA" id="ARBA00022833"/>
    </source>
</evidence>
<dbReference type="CDD" id="cd00771">
    <property type="entry name" value="ThrRS_core"/>
    <property type="match status" value="1"/>
</dbReference>
<feature type="binding site" evidence="13">
    <location>
        <position position="399"/>
    </location>
    <ligand>
        <name>Zn(2+)</name>
        <dbReference type="ChEBI" id="CHEBI:29105"/>
        <note>catalytic</note>
    </ligand>
</feature>
<dbReference type="InterPro" id="IPR002314">
    <property type="entry name" value="aa-tRNA-synt_IIb"/>
</dbReference>
<dbReference type="Pfam" id="PF03129">
    <property type="entry name" value="HGTP_anticodon"/>
    <property type="match status" value="1"/>
</dbReference>
<accession>A0ABT0Q4S1</accession>
<dbReference type="Gene3D" id="3.30.930.10">
    <property type="entry name" value="Bira Bifunctional Protein, Domain 2"/>
    <property type="match status" value="1"/>
</dbReference>
<evidence type="ECO:0000256" key="1">
    <source>
        <dbReference type="ARBA" id="ARBA00008226"/>
    </source>
</evidence>
<evidence type="ECO:0000256" key="13">
    <source>
        <dbReference type="HAMAP-Rule" id="MF_00184"/>
    </source>
</evidence>
<dbReference type="InterPro" id="IPR012676">
    <property type="entry name" value="TGS-like"/>
</dbReference>
<comment type="caution">
    <text evidence="17">The sequence shown here is derived from an EMBL/GenBank/DDBJ whole genome shotgun (WGS) entry which is preliminary data.</text>
</comment>
<evidence type="ECO:0000259" key="16">
    <source>
        <dbReference type="PROSITE" id="PS51880"/>
    </source>
</evidence>
<dbReference type="InterPro" id="IPR036621">
    <property type="entry name" value="Anticodon-bd_dom_sf"/>
</dbReference>
<feature type="domain" description="Aminoacyl-transfer RNA synthetases class-II family profile" evidence="15">
    <location>
        <begin position="251"/>
        <end position="548"/>
    </location>
</feature>
<keyword evidence="7 13" id="KW-0862">Zinc</keyword>
<dbReference type="PANTHER" id="PTHR11451:SF44">
    <property type="entry name" value="THREONINE--TRNA LIGASE, CHLOROPLASTIC_MITOCHONDRIAL 2"/>
    <property type="match status" value="1"/>
</dbReference>
<keyword evidence="6 13" id="KW-0547">Nucleotide-binding</keyword>
<comment type="subunit">
    <text evidence="13">Homodimer.</text>
</comment>
<comment type="subcellular location">
    <subcellularLocation>
        <location evidence="13">Cytoplasm</location>
    </subcellularLocation>
</comment>
<evidence type="ECO:0000313" key="18">
    <source>
        <dbReference type="Proteomes" id="UP001203880"/>
    </source>
</evidence>
<dbReference type="Pfam" id="PF02824">
    <property type="entry name" value="TGS"/>
    <property type="match status" value="1"/>
</dbReference>
<evidence type="ECO:0000256" key="5">
    <source>
        <dbReference type="ARBA" id="ARBA00022723"/>
    </source>
</evidence>
<feature type="compositionally biased region" description="Polar residues" evidence="14">
    <location>
        <begin position="628"/>
        <end position="639"/>
    </location>
</feature>
<dbReference type="EC" id="6.1.1.3" evidence="13"/>
<dbReference type="SUPFAM" id="SSF52954">
    <property type="entry name" value="Class II aaRS ABD-related"/>
    <property type="match status" value="1"/>
</dbReference>
<dbReference type="CDD" id="cd00860">
    <property type="entry name" value="ThrRS_anticodon"/>
    <property type="match status" value="1"/>
</dbReference>
<comment type="similarity">
    <text evidence="1 13">Belongs to the class-II aminoacyl-tRNA synthetase family.</text>
</comment>
<dbReference type="SUPFAM" id="SSF81271">
    <property type="entry name" value="TGS-like"/>
    <property type="match status" value="1"/>
</dbReference>
<dbReference type="NCBIfam" id="TIGR00418">
    <property type="entry name" value="thrS"/>
    <property type="match status" value="1"/>
</dbReference>
<dbReference type="PROSITE" id="PS51880">
    <property type="entry name" value="TGS"/>
    <property type="match status" value="1"/>
</dbReference>
<dbReference type="GO" id="GO:0004829">
    <property type="term" value="F:threonine-tRNA ligase activity"/>
    <property type="evidence" value="ECO:0007669"/>
    <property type="project" value="UniProtKB-EC"/>
</dbReference>
<dbReference type="PANTHER" id="PTHR11451">
    <property type="entry name" value="THREONINE-TRNA LIGASE"/>
    <property type="match status" value="1"/>
</dbReference>
<dbReference type="SMART" id="SM00863">
    <property type="entry name" value="tRNA_SAD"/>
    <property type="match status" value="1"/>
</dbReference>
<dbReference type="InterPro" id="IPR047246">
    <property type="entry name" value="ThrRS_anticodon"/>
</dbReference>
<feature type="binding site" evidence="13">
    <location>
        <position position="348"/>
    </location>
    <ligand>
        <name>Zn(2+)</name>
        <dbReference type="ChEBI" id="CHEBI:29105"/>
        <note>catalytic</note>
    </ligand>
</feature>
<comment type="caution">
    <text evidence="13">Lacks conserved residue(s) required for the propagation of feature annotation.</text>
</comment>
<comment type="cofactor">
    <cofactor evidence="13">
        <name>Zn(2+)</name>
        <dbReference type="ChEBI" id="CHEBI:29105"/>
    </cofactor>
    <text evidence="13">Binds 1 zinc ion per subunit.</text>
</comment>
<protein>
    <recommendedName>
        <fullName evidence="13">Threonine--tRNA ligase</fullName>
        <ecNumber evidence="13">6.1.1.3</ecNumber>
    </recommendedName>
    <alternativeName>
        <fullName evidence="13">Threonyl-tRNA synthetase</fullName>
        <shortName evidence="13">ThrRS</shortName>
    </alternativeName>
</protein>
<keyword evidence="9 13" id="KW-0694">RNA-binding</keyword>
<feature type="binding site" evidence="13">
    <location>
        <position position="525"/>
    </location>
    <ligand>
        <name>Zn(2+)</name>
        <dbReference type="ChEBI" id="CHEBI:29105"/>
        <note>catalytic</note>
    </ligand>
</feature>
<evidence type="ECO:0000256" key="14">
    <source>
        <dbReference type="SAM" id="MobiDB-lite"/>
    </source>
</evidence>
<proteinExistence type="inferred from homology"/>
<dbReference type="InterPro" id="IPR004154">
    <property type="entry name" value="Anticodon-bd"/>
</dbReference>
<dbReference type="InterPro" id="IPR012947">
    <property type="entry name" value="tRNA_SAD"/>
</dbReference>
<feature type="domain" description="TGS" evidence="16">
    <location>
        <begin position="4"/>
        <end position="67"/>
    </location>
</feature>
<evidence type="ECO:0000313" key="17">
    <source>
        <dbReference type="EMBL" id="MCL6284447.1"/>
    </source>
</evidence>
<dbReference type="CDD" id="cd01667">
    <property type="entry name" value="TGS_ThrRS"/>
    <property type="match status" value="1"/>
</dbReference>
<feature type="region of interest" description="Disordered" evidence="14">
    <location>
        <begin position="626"/>
        <end position="652"/>
    </location>
</feature>
<evidence type="ECO:0000256" key="12">
    <source>
        <dbReference type="ARBA" id="ARBA00049515"/>
    </source>
</evidence>
<dbReference type="InterPro" id="IPR012675">
    <property type="entry name" value="Beta-grasp_dom_sf"/>
</dbReference>
<dbReference type="InterPro" id="IPR033728">
    <property type="entry name" value="ThrRS_core"/>
</dbReference>
<evidence type="ECO:0000256" key="4">
    <source>
        <dbReference type="ARBA" id="ARBA00022598"/>
    </source>
</evidence>
<dbReference type="Proteomes" id="UP001203880">
    <property type="component" value="Unassembled WGS sequence"/>
</dbReference>
<evidence type="ECO:0000256" key="11">
    <source>
        <dbReference type="ARBA" id="ARBA00023146"/>
    </source>
</evidence>
<dbReference type="SUPFAM" id="SSF55681">
    <property type="entry name" value="Class II aaRS and biotin synthetases"/>
    <property type="match status" value="1"/>
</dbReference>
<dbReference type="HAMAP" id="MF_00184">
    <property type="entry name" value="Thr_tRNA_synth"/>
    <property type="match status" value="1"/>
</dbReference>
<sequence length="652" mass="74005">MALDSKSVSLTFPDGNARSYDAGITPAQVAADISTSLAKKAISATVNGQHWDLQWPIEADAQIAIHTMKDEDQANELIRHDLAHIMARAVQEIWPDTKVTIGPVIENGWYYDFDRKEPFTPEDLGAIEKKMKEIINKREPVTTEVWDRAKAVQHYTDNDEPYKVELIDAIPGDEPLRMYWHGDWQDLCRGPHLQHTGQVPGDAFKLMSIAGAYWRGDSNRAMLQRIYGVAFTGKEKLKAHLHMLEEAAKRDHRKLGREMNLFHMQEEAPGQIFWHPNGWTIYTTLQDYMRRKQRAGGYDEINTPQIVDRKLWEASGHWDKYQEHMFIVEVEEEHAKEKAVNALKPMNCPCHVQVFNQGLKSYRDLPLRLAEFGSCSRYEPSGALHGIMRVRGFTQDDAHIFCTEDQIEAECAKFINFLADVYKDLGFEKFEIKFATRPEKRVGSDESWDHVEGALEGAIKATGRDFTLEPGDGAFYGPKLDFYLTDAIGRVWQCGTFQVDPNLPDRLGASYVAADGSKQRPYMLHRACLGSFERFVGIMIEEHAGKLPFWLAPRQVVVASITSEADDYVTEVVAELRAAGVRAEADIRNEKINYKVREHSVGKVPVILAVGHREVEDRTVSVRRLGEKQTSVQPLSDVTNELKRAATPPDQL</sequence>
<evidence type="ECO:0000259" key="15">
    <source>
        <dbReference type="PROSITE" id="PS50862"/>
    </source>
</evidence>
<keyword evidence="3 13" id="KW-0820">tRNA-binding</keyword>
<keyword evidence="8 13" id="KW-0067">ATP-binding</keyword>